<organism evidence="2 3">
    <name type="scientific">Phytophthora cactorum</name>
    <dbReference type="NCBI Taxonomy" id="29920"/>
    <lineage>
        <taxon>Eukaryota</taxon>
        <taxon>Sar</taxon>
        <taxon>Stramenopiles</taxon>
        <taxon>Oomycota</taxon>
        <taxon>Peronosporomycetes</taxon>
        <taxon>Peronosporales</taxon>
        <taxon>Peronosporaceae</taxon>
        <taxon>Phytophthora</taxon>
    </lineage>
</organism>
<dbReference type="InterPro" id="IPR048324">
    <property type="entry name" value="ZSWIM1-3_RNaseH-like"/>
</dbReference>
<sequence>MPTNFKWTHKVYRCTHGVSQESRSKGHRNRKRRYCGCKARLTPTVTRVNGNTYAIVIRNEDHTHWHPTSSTKASSYLTTKTLPLDDEDREDVRTLADARVSSTHIAQRSSCIMGHDSSEDRLKNMLHSLRQLDGSDVLVMQDLMDITSGIAMQTKVQKLMFERWGETLVMDFTHGTNNLGYHLGSLVVTTATGRGFPVVDFICLNEQTETISTILDYFKKTNPPWRDVETVVIDKDFVEWRVMQRSVYRINVSQREEMLELMIKMLY</sequence>
<dbReference type="Proteomes" id="UP000688947">
    <property type="component" value="Unassembled WGS sequence"/>
</dbReference>
<protein>
    <recommendedName>
        <fullName evidence="1">ZSWIM1/3 RNaseH-like domain-containing protein</fullName>
    </recommendedName>
</protein>
<gene>
    <name evidence="2" type="ORF">JG687_00019143</name>
</gene>
<reference evidence="2" key="1">
    <citation type="submission" date="2021-01" db="EMBL/GenBank/DDBJ databases">
        <title>Phytophthora aleatoria, a newly-described species from Pinus radiata is distinct from Phytophthora cactorum isolates based on comparative genomics.</title>
        <authorList>
            <person name="Mcdougal R."/>
            <person name="Panda P."/>
            <person name="Williams N."/>
            <person name="Studholme D.J."/>
        </authorList>
    </citation>
    <scope>NUCLEOTIDE SEQUENCE</scope>
    <source>
        <strain evidence="2">NZFS 3830</strain>
    </source>
</reference>
<feature type="non-terminal residue" evidence="2">
    <location>
        <position position="267"/>
    </location>
</feature>
<dbReference type="InterPro" id="IPR052579">
    <property type="entry name" value="Zinc_finger_SWIM"/>
</dbReference>
<dbReference type="EMBL" id="JAENGZ010003054">
    <property type="protein sequence ID" value="KAG6942289.1"/>
    <property type="molecule type" value="Genomic_DNA"/>
</dbReference>
<dbReference type="PANTHER" id="PTHR31569:SF4">
    <property type="entry name" value="SWIM-TYPE DOMAIN-CONTAINING PROTEIN"/>
    <property type="match status" value="1"/>
</dbReference>
<evidence type="ECO:0000313" key="3">
    <source>
        <dbReference type="Proteomes" id="UP000688947"/>
    </source>
</evidence>
<proteinExistence type="predicted"/>
<dbReference type="PANTHER" id="PTHR31569">
    <property type="entry name" value="SWIM-TYPE DOMAIN-CONTAINING PROTEIN"/>
    <property type="match status" value="1"/>
</dbReference>
<dbReference type="VEuPathDB" id="FungiDB:PC110_g8819"/>
<accession>A0A8T1TJK6</accession>
<dbReference type="OrthoDB" id="124342at2759"/>
<evidence type="ECO:0000313" key="2">
    <source>
        <dbReference type="EMBL" id="KAG6942289.1"/>
    </source>
</evidence>
<name>A0A8T1TJK6_9STRA</name>
<dbReference type="AlphaFoldDB" id="A0A8T1TJK6"/>
<feature type="domain" description="ZSWIM1/3 RNaseH-like" evidence="1">
    <location>
        <begin position="134"/>
        <end position="245"/>
    </location>
</feature>
<comment type="caution">
    <text evidence="2">The sequence shown here is derived from an EMBL/GenBank/DDBJ whole genome shotgun (WGS) entry which is preliminary data.</text>
</comment>
<dbReference type="Pfam" id="PF21056">
    <property type="entry name" value="ZSWIM1-3_RNaseH-like"/>
    <property type="match status" value="1"/>
</dbReference>
<evidence type="ECO:0000259" key="1">
    <source>
        <dbReference type="Pfam" id="PF21056"/>
    </source>
</evidence>